<dbReference type="Gene3D" id="3.20.20.100">
    <property type="entry name" value="NADP-dependent oxidoreductase domain"/>
    <property type="match status" value="1"/>
</dbReference>
<dbReference type="PANTHER" id="PTHR42686">
    <property type="entry name" value="GH17980P-RELATED"/>
    <property type="match status" value="1"/>
</dbReference>
<organism evidence="2 3">
    <name type="scientific">Epilithonimonas hominis</name>
    <dbReference type="NCBI Taxonomy" id="420404"/>
    <lineage>
        <taxon>Bacteria</taxon>
        <taxon>Pseudomonadati</taxon>
        <taxon>Bacteroidota</taxon>
        <taxon>Flavobacteriia</taxon>
        <taxon>Flavobacteriales</taxon>
        <taxon>Weeksellaceae</taxon>
        <taxon>Chryseobacterium group</taxon>
        <taxon>Epilithonimonas</taxon>
    </lineage>
</organism>
<dbReference type="RefSeq" id="WP_089771079.1">
    <property type="nucleotide sequence ID" value="NZ_FNWX01000068.1"/>
</dbReference>
<sequence length="329" mass="37099">MSQNILQEKHQLGIGGVAIGTAFNDISDEQSFEILKTAWNSGIRYFDTSPWYGLTKSERRFGDFLADKKRSDFVFSTKVGRLFNEVLPSEVPPTMWKKPLNFDFKHDYTGDGVKRSIEESLRRTGLESIDIIYIHDLSEDQVGDRYPYFLKQARQGAFKVLSELRDQGVIKAWGMGVNKIEPILDCINSADPDICLSATQYSILEHEDAVDRLLPAVKKAGVKLVSGAGYNSGFVTGRDRYNYKDVIPKGMIEKRDRINKIAQDYGISIIDAALHFVLSANEFVSIIPGAGDSKQVISNIESLNTQIPKDFWYELKSEGLIYKNAETPY</sequence>
<dbReference type="Proteomes" id="UP000198555">
    <property type="component" value="Unassembled WGS sequence"/>
</dbReference>
<gene>
    <name evidence="2" type="ORF">SAMN05421793_1684</name>
</gene>
<evidence type="ECO:0000313" key="3">
    <source>
        <dbReference type="Proteomes" id="UP000198555"/>
    </source>
</evidence>
<proteinExistence type="predicted"/>
<dbReference type="InterPro" id="IPR020471">
    <property type="entry name" value="AKR"/>
</dbReference>
<dbReference type="InterPro" id="IPR036812">
    <property type="entry name" value="NAD(P)_OxRdtase_dom_sf"/>
</dbReference>
<name>A0A1H6MF26_9FLAO</name>
<dbReference type="InterPro" id="IPR023210">
    <property type="entry name" value="NADP_OxRdtase_dom"/>
</dbReference>
<feature type="domain" description="NADP-dependent oxidoreductase" evidence="1">
    <location>
        <begin position="12"/>
        <end position="316"/>
    </location>
</feature>
<accession>A0A1H6MF26</accession>
<keyword evidence="3" id="KW-1185">Reference proteome</keyword>
<dbReference type="AlphaFoldDB" id="A0A1H6MF26"/>
<dbReference type="GO" id="GO:0005829">
    <property type="term" value="C:cytosol"/>
    <property type="evidence" value="ECO:0007669"/>
    <property type="project" value="TreeGrafter"/>
</dbReference>
<dbReference type="SUPFAM" id="SSF51430">
    <property type="entry name" value="NAD(P)-linked oxidoreductase"/>
    <property type="match status" value="1"/>
</dbReference>
<reference evidence="3" key="1">
    <citation type="submission" date="2016-10" db="EMBL/GenBank/DDBJ databases">
        <authorList>
            <person name="Varghese N."/>
            <person name="Submissions S."/>
        </authorList>
    </citation>
    <scope>NUCLEOTIDE SEQUENCE [LARGE SCALE GENOMIC DNA]</scope>
    <source>
        <strain evidence="3">DSM 19326</strain>
    </source>
</reference>
<evidence type="ECO:0000313" key="2">
    <source>
        <dbReference type="EMBL" id="SEH96258.1"/>
    </source>
</evidence>
<dbReference type="CDD" id="cd19152">
    <property type="entry name" value="AKR_AKR15A"/>
    <property type="match status" value="1"/>
</dbReference>
<dbReference type="STRING" id="420404.SAMN05421793_1684"/>
<dbReference type="Pfam" id="PF00248">
    <property type="entry name" value="Aldo_ket_red"/>
    <property type="match status" value="1"/>
</dbReference>
<dbReference type="PANTHER" id="PTHR42686:SF1">
    <property type="entry name" value="GH17980P-RELATED"/>
    <property type="match status" value="1"/>
</dbReference>
<dbReference type="GO" id="GO:0016491">
    <property type="term" value="F:oxidoreductase activity"/>
    <property type="evidence" value="ECO:0007669"/>
    <property type="project" value="InterPro"/>
</dbReference>
<evidence type="ECO:0000259" key="1">
    <source>
        <dbReference type="Pfam" id="PF00248"/>
    </source>
</evidence>
<dbReference type="EMBL" id="FNWX01000068">
    <property type="protein sequence ID" value="SEH96258.1"/>
    <property type="molecule type" value="Genomic_DNA"/>
</dbReference>
<protein>
    <submittedName>
        <fullName evidence="2">D-threo-aldose 1-dehydrogenase</fullName>
    </submittedName>
</protein>